<dbReference type="PANTHER" id="PTHR43780:SF2">
    <property type="entry name" value="1-AMINOCYCLOPROPANE-1-CARBOXYLATE DEAMINASE-RELATED"/>
    <property type="match status" value="1"/>
</dbReference>
<evidence type="ECO:0000256" key="2">
    <source>
        <dbReference type="ARBA" id="ARBA00008639"/>
    </source>
</evidence>
<dbReference type="InterPro" id="IPR001926">
    <property type="entry name" value="TrpB-like_PALP"/>
</dbReference>
<evidence type="ECO:0000313" key="7">
    <source>
        <dbReference type="EMBL" id="AKV03216.1"/>
    </source>
</evidence>
<feature type="active site" description="Nucleophile" evidence="4">
    <location>
        <position position="74"/>
    </location>
</feature>
<gene>
    <name evidence="7" type="ORF">AKJ09_09879</name>
</gene>
<feature type="domain" description="Tryptophan synthase beta chain-like PALP" evidence="6">
    <location>
        <begin position="11"/>
        <end position="351"/>
    </location>
</feature>
<dbReference type="KEGG" id="llu:AKJ09_09879"/>
<comment type="cofactor">
    <cofactor evidence="1">
        <name>pyridoxal 5'-phosphate</name>
        <dbReference type="ChEBI" id="CHEBI:597326"/>
    </cofactor>
</comment>
<keyword evidence="3 5" id="KW-0663">Pyridoxal phosphate</keyword>
<evidence type="ECO:0000313" key="8">
    <source>
        <dbReference type="Proteomes" id="UP000064967"/>
    </source>
</evidence>
<dbReference type="EMBL" id="CP012333">
    <property type="protein sequence ID" value="AKV03216.1"/>
    <property type="molecule type" value="Genomic_DNA"/>
</dbReference>
<name>A0A0K1QBS6_9BACT</name>
<evidence type="ECO:0000259" key="6">
    <source>
        <dbReference type="Pfam" id="PF00291"/>
    </source>
</evidence>
<evidence type="ECO:0000256" key="5">
    <source>
        <dbReference type="PIRSR" id="PIRSR006278-2"/>
    </source>
</evidence>
<keyword evidence="8" id="KW-1185">Reference proteome</keyword>
<dbReference type="InterPro" id="IPR036052">
    <property type="entry name" value="TrpB-like_PALP_sf"/>
</dbReference>
<dbReference type="Pfam" id="PF00291">
    <property type="entry name" value="PALP"/>
    <property type="match status" value="1"/>
</dbReference>
<evidence type="ECO:0000256" key="3">
    <source>
        <dbReference type="ARBA" id="ARBA00022898"/>
    </source>
</evidence>
<evidence type="ECO:0000256" key="1">
    <source>
        <dbReference type="ARBA" id="ARBA00001933"/>
    </source>
</evidence>
<dbReference type="Proteomes" id="UP000064967">
    <property type="component" value="Chromosome"/>
</dbReference>
<protein>
    <submittedName>
        <fullName evidence="7">Pyridoxal phosphate-dependent deaminase, putative</fullName>
    </submittedName>
</protein>
<dbReference type="AlphaFoldDB" id="A0A0K1QBS6"/>
<comment type="similarity">
    <text evidence="2">Belongs to the ACC deaminase/D-cysteine desulfhydrase family.</text>
</comment>
<dbReference type="OrthoDB" id="9801249at2"/>
<dbReference type="Gene3D" id="3.40.50.1100">
    <property type="match status" value="2"/>
</dbReference>
<dbReference type="STRING" id="1391654.AKJ09_09879"/>
<proteinExistence type="inferred from homology"/>
<dbReference type="GO" id="GO:0019148">
    <property type="term" value="F:D-cysteine desulfhydrase activity"/>
    <property type="evidence" value="ECO:0007669"/>
    <property type="project" value="TreeGrafter"/>
</dbReference>
<dbReference type="PATRIC" id="fig|1391654.3.peg.10008"/>
<dbReference type="PANTHER" id="PTHR43780">
    <property type="entry name" value="1-AMINOCYCLOPROPANE-1-CARBOXYLATE DEAMINASE-RELATED"/>
    <property type="match status" value="1"/>
</dbReference>
<accession>A0A0K1QBS6</accession>
<organism evidence="7 8">
    <name type="scientific">Labilithrix luteola</name>
    <dbReference type="NCBI Taxonomy" id="1391654"/>
    <lineage>
        <taxon>Bacteria</taxon>
        <taxon>Pseudomonadati</taxon>
        <taxon>Myxococcota</taxon>
        <taxon>Polyangia</taxon>
        <taxon>Polyangiales</taxon>
        <taxon>Labilitrichaceae</taxon>
        <taxon>Labilithrix</taxon>
    </lineage>
</organism>
<evidence type="ECO:0000256" key="4">
    <source>
        <dbReference type="PIRSR" id="PIRSR006278-1"/>
    </source>
</evidence>
<dbReference type="RefSeq" id="WP_146654020.1">
    <property type="nucleotide sequence ID" value="NZ_CP012333.1"/>
</dbReference>
<sequence>MSDRRPRLHLVHGPTPLVRRQALDEIVGANVWVKRDDMTGGPEAGNKLRKLEFLLADAVEKRAMTVITCGGLQSNHARATALACAQLGLRSILFLRVPDPAAARKSSLDLVGNVLLDRLAGAEIRFISPDEYRERNAIMEKARAELALNGEAAYIVPEGGSNGIGALGYVEAMRETKQQVDLGLADATATSHTGRGRSPEAPRFDVVAHACGSGGTAAGVALGAAYHGVAREAWAFAVCDDSAYFTKIIARITIELRGLDPSLPEVAFVEPGSGDAVAPDGAARLVVDDRAKGPAYASMSDEQKQFLVRVARATGLVFDPVYTGKALFGVARAVARGDIRRDANVLFLHTGGLPGLLAQGEELRRAIG</sequence>
<dbReference type="InterPro" id="IPR027278">
    <property type="entry name" value="ACCD_DCysDesulf"/>
</dbReference>
<dbReference type="PIRSF" id="PIRSF006278">
    <property type="entry name" value="ACCD_DCysDesulf"/>
    <property type="match status" value="1"/>
</dbReference>
<dbReference type="SUPFAM" id="SSF53686">
    <property type="entry name" value="Tryptophan synthase beta subunit-like PLP-dependent enzymes"/>
    <property type="match status" value="1"/>
</dbReference>
<feature type="modified residue" description="N6-(pyridoxal phosphate)lysine" evidence="5">
    <location>
        <position position="47"/>
    </location>
</feature>
<reference evidence="7 8" key="1">
    <citation type="submission" date="2015-08" db="EMBL/GenBank/DDBJ databases">
        <authorList>
            <person name="Babu N.S."/>
            <person name="Beckwith C.J."/>
            <person name="Beseler K.G."/>
            <person name="Brison A."/>
            <person name="Carone J.V."/>
            <person name="Caskin T.P."/>
            <person name="Diamond M."/>
            <person name="Durham M.E."/>
            <person name="Foxe J.M."/>
            <person name="Go M."/>
            <person name="Henderson B.A."/>
            <person name="Jones I.B."/>
            <person name="McGettigan J.A."/>
            <person name="Micheletti S.J."/>
            <person name="Nasrallah M.E."/>
            <person name="Ortiz D."/>
            <person name="Piller C.R."/>
            <person name="Privatt S.R."/>
            <person name="Schneider S.L."/>
            <person name="Sharp S."/>
            <person name="Smith T.C."/>
            <person name="Stanton J.D."/>
            <person name="Ullery H.E."/>
            <person name="Wilson R.J."/>
            <person name="Serrano M.G."/>
            <person name="Buck G."/>
            <person name="Lee V."/>
            <person name="Wang Y."/>
            <person name="Carvalho R."/>
            <person name="Voegtly L."/>
            <person name="Shi R."/>
            <person name="Duckworth R."/>
            <person name="Johnson A."/>
            <person name="Loviza R."/>
            <person name="Walstead R."/>
            <person name="Shah Z."/>
            <person name="Kiflezghi M."/>
            <person name="Wade K."/>
            <person name="Ball S.L."/>
            <person name="Bradley K.W."/>
            <person name="Asai D.J."/>
            <person name="Bowman C.A."/>
            <person name="Russell D.A."/>
            <person name="Pope W.H."/>
            <person name="Jacobs-Sera D."/>
            <person name="Hendrix R.W."/>
            <person name="Hatfull G.F."/>
        </authorList>
    </citation>
    <scope>NUCLEOTIDE SEQUENCE [LARGE SCALE GENOMIC DNA]</scope>
    <source>
        <strain evidence="7 8">DSM 27648</strain>
    </source>
</reference>